<protein>
    <submittedName>
        <fullName evidence="1">Uncharacterized protein</fullName>
    </submittedName>
</protein>
<sequence length="306" mass="34987">MQGFEKNFLVFLVMEVISKDNDFIHRIRQKADENPAQHLVCVRTTDLSVTGEALKSFFVEYGEIEAFGAMSGSRTFSARILFKFRKDAQKVVHDPLNKDICLQKKIGNCFPYCVLFSRILPNTIFILKNATEIPSFPSMIDVGGDEGEESLMELVQSFGEDYLMDFIKEAIYKVPNFIKTFEKQVDLDPIQRQVYVSQGIGSNHKFQTHADGALKVLRSKGLEFYGKIQYRLVNGEVVAVQFKHQKSILKIMELLDEIARNGLNTQVRAFQHPLPQAPKSLLSGNRREGKTYPRTRIYSTTSRFLI</sequence>
<evidence type="ECO:0000313" key="1">
    <source>
        <dbReference type="EMBL" id="KAH7839061.1"/>
    </source>
</evidence>
<name>A0ACB7XE81_9ERIC</name>
<proteinExistence type="predicted"/>
<reference evidence="1 2" key="1">
    <citation type="journal article" date="2021" name="Hortic Res">
        <title>High-quality reference genome and annotation aids understanding of berry development for evergreen blueberry (Vaccinium darrowii).</title>
        <authorList>
            <person name="Yu J."/>
            <person name="Hulse-Kemp A.M."/>
            <person name="Babiker E."/>
            <person name="Staton M."/>
        </authorList>
    </citation>
    <scope>NUCLEOTIDE SEQUENCE [LARGE SCALE GENOMIC DNA]</scope>
    <source>
        <strain evidence="2">cv. NJ 8807/NJ 8810</strain>
        <tissue evidence="1">Young leaf</tissue>
    </source>
</reference>
<comment type="caution">
    <text evidence="1">The sequence shown here is derived from an EMBL/GenBank/DDBJ whole genome shotgun (WGS) entry which is preliminary data.</text>
</comment>
<dbReference type="Proteomes" id="UP000828048">
    <property type="component" value="Chromosome 6"/>
</dbReference>
<organism evidence="1 2">
    <name type="scientific">Vaccinium darrowii</name>
    <dbReference type="NCBI Taxonomy" id="229202"/>
    <lineage>
        <taxon>Eukaryota</taxon>
        <taxon>Viridiplantae</taxon>
        <taxon>Streptophyta</taxon>
        <taxon>Embryophyta</taxon>
        <taxon>Tracheophyta</taxon>
        <taxon>Spermatophyta</taxon>
        <taxon>Magnoliopsida</taxon>
        <taxon>eudicotyledons</taxon>
        <taxon>Gunneridae</taxon>
        <taxon>Pentapetalae</taxon>
        <taxon>asterids</taxon>
        <taxon>Ericales</taxon>
        <taxon>Ericaceae</taxon>
        <taxon>Vaccinioideae</taxon>
        <taxon>Vaccinieae</taxon>
        <taxon>Vaccinium</taxon>
    </lineage>
</organism>
<gene>
    <name evidence="1" type="ORF">Vadar_034406</name>
</gene>
<keyword evidence="2" id="KW-1185">Reference proteome</keyword>
<dbReference type="EMBL" id="CM037156">
    <property type="protein sequence ID" value="KAH7839061.1"/>
    <property type="molecule type" value="Genomic_DNA"/>
</dbReference>
<evidence type="ECO:0000313" key="2">
    <source>
        <dbReference type="Proteomes" id="UP000828048"/>
    </source>
</evidence>
<accession>A0ACB7XE81</accession>